<evidence type="ECO:0000313" key="2">
    <source>
        <dbReference type="Proteomes" id="UP000006339"/>
    </source>
</evidence>
<sequence length="44" mass="5394">MNWSLKVKMNTEIPPFLLFRKLDINHLLFEKNFSNFYHIEPTLN</sequence>
<gene>
    <name evidence="1" type="ORF">LEP1GSC131_3141</name>
</gene>
<reference evidence="1" key="1">
    <citation type="submission" date="2012-10" db="EMBL/GenBank/DDBJ databases">
        <authorList>
            <person name="Harkins D.M."/>
            <person name="Durkin A.S."/>
            <person name="Brinkac L.M."/>
            <person name="Selengut J.D."/>
            <person name="Sanka R."/>
            <person name="DePew J."/>
            <person name="Purushe J."/>
            <person name="Picardeau M."/>
            <person name="Werts C."/>
            <person name="Goarant C."/>
            <person name="Vinetz J.M."/>
            <person name="Sutton G.G."/>
            <person name="Nelson W.C."/>
            <person name="Fouts D.E."/>
        </authorList>
    </citation>
    <scope>NUCLEOTIDE SEQUENCE [LARGE SCALE GENOMIC DNA]</scope>
    <source>
        <strain evidence="1">200802841</strain>
    </source>
</reference>
<comment type="caution">
    <text evidence="1">The sequence shown here is derived from an EMBL/GenBank/DDBJ whole genome shotgun (WGS) entry which is preliminary data.</text>
</comment>
<evidence type="ECO:0000313" key="1">
    <source>
        <dbReference type="EMBL" id="EKO53685.1"/>
    </source>
</evidence>
<accession>A0A828Y8A1</accession>
<organism evidence="1 2">
    <name type="scientific">Leptospira kirschneri str. 200802841</name>
    <dbReference type="NCBI Taxonomy" id="1193047"/>
    <lineage>
        <taxon>Bacteria</taxon>
        <taxon>Pseudomonadati</taxon>
        <taxon>Spirochaetota</taxon>
        <taxon>Spirochaetia</taxon>
        <taxon>Leptospirales</taxon>
        <taxon>Leptospiraceae</taxon>
        <taxon>Leptospira</taxon>
    </lineage>
</organism>
<protein>
    <submittedName>
        <fullName evidence="1">Uncharacterized protein</fullName>
    </submittedName>
</protein>
<dbReference type="Proteomes" id="UP000006339">
    <property type="component" value="Unassembled WGS sequence"/>
</dbReference>
<name>A0A828Y8A1_9LEPT</name>
<dbReference type="AlphaFoldDB" id="A0A828Y8A1"/>
<keyword evidence="2" id="KW-1185">Reference proteome</keyword>
<proteinExistence type="predicted"/>
<dbReference type="EMBL" id="AKWH02000004">
    <property type="protein sequence ID" value="EKO53685.1"/>
    <property type="molecule type" value="Genomic_DNA"/>
</dbReference>